<evidence type="ECO:0000259" key="6">
    <source>
        <dbReference type="Pfam" id="PF06803"/>
    </source>
</evidence>
<keyword evidence="8" id="KW-1185">Reference proteome</keyword>
<evidence type="ECO:0000313" key="8">
    <source>
        <dbReference type="Proteomes" id="UP000626244"/>
    </source>
</evidence>
<comment type="caution">
    <text evidence="7">The sequence shown here is derived from an EMBL/GenBank/DDBJ whole genome shotgun (WGS) entry which is preliminary data.</text>
</comment>
<organism evidence="7 8">
    <name type="scientific">Gottfriedia solisilvae</name>
    <dbReference type="NCBI Taxonomy" id="1516104"/>
    <lineage>
        <taxon>Bacteria</taxon>
        <taxon>Bacillati</taxon>
        <taxon>Bacillota</taxon>
        <taxon>Bacilli</taxon>
        <taxon>Bacillales</taxon>
        <taxon>Bacillaceae</taxon>
        <taxon>Gottfriedia</taxon>
    </lineage>
</organism>
<gene>
    <name evidence="7" type="ORF">GCM10007380_32110</name>
</gene>
<evidence type="ECO:0000256" key="3">
    <source>
        <dbReference type="ARBA" id="ARBA00022989"/>
    </source>
</evidence>
<reference evidence="8" key="1">
    <citation type="journal article" date="2019" name="Int. J. Syst. Evol. Microbiol.">
        <title>The Global Catalogue of Microorganisms (GCM) 10K type strain sequencing project: providing services to taxonomists for standard genome sequencing and annotation.</title>
        <authorList>
            <consortium name="The Broad Institute Genomics Platform"/>
            <consortium name="The Broad Institute Genome Sequencing Center for Infectious Disease"/>
            <person name="Wu L."/>
            <person name="Ma J."/>
        </authorList>
    </citation>
    <scope>NUCLEOTIDE SEQUENCE [LARGE SCALE GENOMIC DNA]</scope>
    <source>
        <strain evidence="8">CGMCC 1.14993</strain>
    </source>
</reference>
<keyword evidence="4 5" id="KW-0472">Membrane</keyword>
<comment type="subcellular location">
    <subcellularLocation>
        <location evidence="1">Endomembrane system</location>
        <topology evidence="1">Multi-pass membrane protein</topology>
    </subcellularLocation>
</comment>
<evidence type="ECO:0000313" key="7">
    <source>
        <dbReference type="EMBL" id="GGI16267.1"/>
    </source>
</evidence>
<feature type="domain" description="DUF1232" evidence="6">
    <location>
        <begin position="48"/>
        <end position="83"/>
    </location>
</feature>
<evidence type="ECO:0000256" key="5">
    <source>
        <dbReference type="SAM" id="Phobius"/>
    </source>
</evidence>
<dbReference type="EMBL" id="BMHB01000002">
    <property type="protein sequence ID" value="GGI16267.1"/>
    <property type="molecule type" value="Genomic_DNA"/>
</dbReference>
<keyword evidence="3 5" id="KW-1133">Transmembrane helix</keyword>
<dbReference type="AlphaFoldDB" id="A0A8J3F0F7"/>
<dbReference type="GO" id="GO:0012505">
    <property type="term" value="C:endomembrane system"/>
    <property type="evidence" value="ECO:0007669"/>
    <property type="project" value="UniProtKB-SubCell"/>
</dbReference>
<evidence type="ECO:0000256" key="2">
    <source>
        <dbReference type="ARBA" id="ARBA00022692"/>
    </source>
</evidence>
<dbReference type="Proteomes" id="UP000626244">
    <property type="component" value="Unassembled WGS sequence"/>
</dbReference>
<proteinExistence type="predicted"/>
<keyword evidence="2 5" id="KW-0812">Transmembrane</keyword>
<evidence type="ECO:0000256" key="4">
    <source>
        <dbReference type="ARBA" id="ARBA00023136"/>
    </source>
</evidence>
<accession>A0A8J3F0F7</accession>
<sequence>MNNDQYENFKLPRENEMFNKMKKWAKKIKQQIYVLYFACKDERVPMYAKVFTACVVAYAFSPIDLIPDFIPILGYLDDVILIPIGIILALKMIPKNVIVECEAKAAEMMKKGKPKNWFVGAVIVFIWILLFAWGIFKIYHIFI</sequence>
<evidence type="ECO:0000256" key="1">
    <source>
        <dbReference type="ARBA" id="ARBA00004127"/>
    </source>
</evidence>
<dbReference type="RefSeq" id="WP_235821501.1">
    <property type="nucleotide sequence ID" value="NZ_BMHB01000002.1"/>
</dbReference>
<feature type="transmembrane region" description="Helical" evidence="5">
    <location>
        <begin position="117"/>
        <end position="136"/>
    </location>
</feature>
<protein>
    <recommendedName>
        <fullName evidence="6">DUF1232 domain-containing protein</fullName>
    </recommendedName>
</protein>
<dbReference type="Pfam" id="PF06803">
    <property type="entry name" value="DUF1232"/>
    <property type="match status" value="1"/>
</dbReference>
<dbReference type="InterPro" id="IPR010652">
    <property type="entry name" value="DUF1232"/>
</dbReference>
<name>A0A8J3F0F7_9BACI</name>